<gene>
    <name evidence="3" type="ORF">B296_00032499</name>
</gene>
<feature type="domain" description="DUF4378" evidence="2">
    <location>
        <begin position="498"/>
        <end position="674"/>
    </location>
</feature>
<dbReference type="InterPro" id="IPR025486">
    <property type="entry name" value="DUF4378"/>
</dbReference>
<dbReference type="EMBL" id="AMZH03011557">
    <property type="protein sequence ID" value="RRT52647.1"/>
    <property type="molecule type" value="Genomic_DNA"/>
</dbReference>
<feature type="region of interest" description="Disordered" evidence="1">
    <location>
        <begin position="301"/>
        <end position="395"/>
    </location>
</feature>
<feature type="compositionally biased region" description="Basic and acidic residues" evidence="1">
    <location>
        <begin position="413"/>
        <end position="423"/>
    </location>
</feature>
<feature type="compositionally biased region" description="Basic and acidic residues" evidence="1">
    <location>
        <begin position="349"/>
        <end position="363"/>
    </location>
</feature>
<dbReference type="PANTHER" id="PTHR37751:SF1">
    <property type="entry name" value="LOW PROTEIN: M-PHASE INDUCER PHOSPHATASE-LIKE PROTEIN"/>
    <property type="match status" value="1"/>
</dbReference>
<sequence length="719" mass="79955">MGREWQWSTSPLSRGAYKESHPSCMSSMLHYLHFQHLLFTGSSSKAQAVSSLSLPPRIDHNSQQLEGMEAPRNSLELDDGKASSATSTVENEFYDVPVGIEIAPRLASVSKNKKKMLIEEGKRSSSAETLRTPCLVARLMGLEISAEQASSPMPKTPPLKEPQAKSRVRNNKKNVGRHQSTRTESPSRRQPLGSLSCNVASSPRIRMVDAGSRSLPETPRVSSATSCDVDPRFSLQLNKSTRKAMKEELSYFLKVIGNHLPSPPSAYSATRSRKKDFVWHQDENRIPRSHRYAREIVEQVKESISSRRGRGGDGGCSGGDGIRSKSKRTRPTEKKLSNPPAPCSPPHVRVLEIRNNDVKDGAKKSPTLPPKSLQSQATGHMSSSRTSIGTPDYGKAKGVKMVVSKCKKNDNDRFTERIIRKETQSPTPTSASVFQSSGNRSSRSSLPSTVKRRVEEASQPVSVSRSSLPLNVRKLSTIKHSYVLIGVGGGKDQSNNPEFRYMKSIFERAGIAGIHTVRWYSPWLPIDPIVFHQLELEFPFFLVEEEERCKGIEEEEEEEVDLLVLGPLRYRSNRKLLFHLVEEILRDLLTGCCNLTPSFCRTSDGEALLRQLWGQIESFPAADCRMVGDIDALVARDLPEALVRLMLRHPSVVEEADDVVYEVEKDILNGLLGETAAYLALPPPKGRIKIPFLAVSLTVLLWRSPDVFLVIFSIPSTKS</sequence>
<evidence type="ECO:0000313" key="3">
    <source>
        <dbReference type="EMBL" id="RRT52647.1"/>
    </source>
</evidence>
<evidence type="ECO:0000256" key="1">
    <source>
        <dbReference type="SAM" id="MobiDB-lite"/>
    </source>
</evidence>
<reference evidence="3 4" key="1">
    <citation type="journal article" date="2014" name="Agronomy (Basel)">
        <title>A Draft Genome Sequence for Ensete ventricosum, the Drought-Tolerant Tree Against Hunger.</title>
        <authorList>
            <person name="Harrison J."/>
            <person name="Moore K.A."/>
            <person name="Paszkiewicz K."/>
            <person name="Jones T."/>
            <person name="Grant M."/>
            <person name="Ambacheew D."/>
            <person name="Muzemil S."/>
            <person name="Studholme D.J."/>
        </authorList>
    </citation>
    <scope>NUCLEOTIDE SEQUENCE [LARGE SCALE GENOMIC DNA]</scope>
</reference>
<name>A0A426YLP6_ENSVE</name>
<feature type="compositionally biased region" description="Gly residues" evidence="1">
    <location>
        <begin position="312"/>
        <end position="321"/>
    </location>
</feature>
<evidence type="ECO:0000313" key="4">
    <source>
        <dbReference type="Proteomes" id="UP000287651"/>
    </source>
</evidence>
<dbReference type="AlphaFoldDB" id="A0A426YLP6"/>
<feature type="compositionally biased region" description="Low complexity" evidence="1">
    <location>
        <begin position="432"/>
        <end position="448"/>
    </location>
</feature>
<feature type="compositionally biased region" description="Polar residues" evidence="1">
    <location>
        <begin position="372"/>
        <end position="389"/>
    </location>
</feature>
<evidence type="ECO:0000259" key="2">
    <source>
        <dbReference type="Pfam" id="PF14309"/>
    </source>
</evidence>
<dbReference type="PANTHER" id="PTHR37751">
    <property type="entry name" value="LOW PROTEIN: M-PHASE INDUCER PHOSPHATASE-LIKE PROTEIN"/>
    <property type="match status" value="1"/>
</dbReference>
<comment type="caution">
    <text evidence="3">The sequence shown here is derived from an EMBL/GenBank/DDBJ whole genome shotgun (WGS) entry which is preliminary data.</text>
</comment>
<accession>A0A426YLP6</accession>
<dbReference type="Pfam" id="PF14309">
    <property type="entry name" value="DUF4378"/>
    <property type="match status" value="1"/>
</dbReference>
<feature type="compositionally biased region" description="Basic residues" evidence="1">
    <location>
        <begin position="166"/>
        <end position="180"/>
    </location>
</feature>
<proteinExistence type="predicted"/>
<feature type="region of interest" description="Disordered" evidence="1">
    <location>
        <begin position="413"/>
        <end position="462"/>
    </location>
</feature>
<feature type="region of interest" description="Disordered" evidence="1">
    <location>
        <begin position="146"/>
        <end position="197"/>
    </location>
</feature>
<protein>
    <recommendedName>
        <fullName evidence="2">DUF4378 domain-containing protein</fullName>
    </recommendedName>
</protein>
<organism evidence="3 4">
    <name type="scientific">Ensete ventricosum</name>
    <name type="common">Abyssinian banana</name>
    <name type="synonym">Musa ensete</name>
    <dbReference type="NCBI Taxonomy" id="4639"/>
    <lineage>
        <taxon>Eukaryota</taxon>
        <taxon>Viridiplantae</taxon>
        <taxon>Streptophyta</taxon>
        <taxon>Embryophyta</taxon>
        <taxon>Tracheophyta</taxon>
        <taxon>Spermatophyta</taxon>
        <taxon>Magnoliopsida</taxon>
        <taxon>Liliopsida</taxon>
        <taxon>Zingiberales</taxon>
        <taxon>Musaceae</taxon>
        <taxon>Ensete</taxon>
    </lineage>
</organism>
<dbReference type="Proteomes" id="UP000287651">
    <property type="component" value="Unassembled WGS sequence"/>
</dbReference>